<feature type="region of interest" description="Disordered" evidence="4">
    <location>
        <begin position="343"/>
        <end position="381"/>
    </location>
</feature>
<accession>A0A3R7YUR5</accession>
<dbReference type="VEuPathDB" id="FungiDB:DD237_006115"/>
<dbReference type="InterPro" id="IPR027534">
    <property type="entry name" value="Ribosomal_P1/P2"/>
</dbReference>
<gene>
    <name evidence="5" type="ORF">DD237_006115</name>
</gene>
<dbReference type="InterPro" id="IPR044076">
    <property type="entry name" value="Ribosomal_P2"/>
</dbReference>
<dbReference type="InterPro" id="IPR038716">
    <property type="entry name" value="P1/P2_N_sf"/>
</dbReference>
<dbReference type="FunFam" id="1.10.10.1410:FF:000002">
    <property type="entry name" value="60S acidic ribosomal protein P2"/>
    <property type="match status" value="1"/>
</dbReference>
<comment type="similarity">
    <text evidence="1">Belongs to the eukaryotic ribosomal protein P1/P2 family.</text>
</comment>
<dbReference type="EMBL" id="QKXF01000312">
    <property type="protein sequence ID" value="RQM12728.1"/>
    <property type="molecule type" value="Genomic_DNA"/>
</dbReference>
<feature type="region of interest" description="Disordered" evidence="4">
    <location>
        <begin position="198"/>
        <end position="260"/>
    </location>
</feature>
<evidence type="ECO:0000256" key="2">
    <source>
        <dbReference type="ARBA" id="ARBA00022980"/>
    </source>
</evidence>
<dbReference type="GO" id="GO:0003735">
    <property type="term" value="F:structural constituent of ribosome"/>
    <property type="evidence" value="ECO:0007669"/>
    <property type="project" value="InterPro"/>
</dbReference>
<protein>
    <recommendedName>
        <fullName evidence="7">60S acidic ribosomal protein P2</fullName>
    </recommendedName>
</protein>
<dbReference type="PANTHER" id="PTHR21141">
    <property type="entry name" value="60S ACIDIC RIBOSOMAL PROTEIN FAMILY MEMBER"/>
    <property type="match status" value="1"/>
</dbReference>
<name>A0A3R7YUR5_9STRA</name>
<dbReference type="Proteomes" id="UP000286097">
    <property type="component" value="Unassembled WGS sequence"/>
</dbReference>
<comment type="caution">
    <text evidence="5">The sequence shown here is derived from an EMBL/GenBank/DDBJ whole genome shotgun (WGS) entry which is preliminary data.</text>
</comment>
<dbReference type="GO" id="GO:0022625">
    <property type="term" value="C:cytosolic large ribosomal subunit"/>
    <property type="evidence" value="ECO:0007669"/>
    <property type="project" value="InterPro"/>
</dbReference>
<dbReference type="Gene3D" id="1.10.10.1410">
    <property type="match status" value="1"/>
</dbReference>
<dbReference type="HAMAP" id="MF_01478">
    <property type="entry name" value="Ribosomal_L12_arch"/>
    <property type="match status" value="1"/>
</dbReference>
<dbReference type="CDD" id="cd05833">
    <property type="entry name" value="Ribosomal_P2"/>
    <property type="match status" value="1"/>
</dbReference>
<evidence type="ECO:0000256" key="1">
    <source>
        <dbReference type="ARBA" id="ARBA00005436"/>
    </source>
</evidence>
<evidence type="ECO:0000313" key="5">
    <source>
        <dbReference type="EMBL" id="RQM12728.1"/>
    </source>
</evidence>
<feature type="compositionally biased region" description="Basic and acidic residues" evidence="4">
    <location>
        <begin position="247"/>
        <end position="260"/>
    </location>
</feature>
<reference evidence="5 6" key="1">
    <citation type="submission" date="2018-06" db="EMBL/GenBank/DDBJ databases">
        <title>Comparative genomics of downy mildews reveals potential adaptations to biotrophy.</title>
        <authorList>
            <person name="Fletcher K."/>
            <person name="Klosterman S.J."/>
            <person name="Derevnina L."/>
            <person name="Martin F."/>
            <person name="Koike S."/>
            <person name="Reyes Chin-Wo S."/>
            <person name="Mou B."/>
            <person name="Michelmore R."/>
        </authorList>
    </citation>
    <scope>NUCLEOTIDE SEQUENCE [LARGE SCALE GENOMIC DNA]</scope>
    <source>
        <strain evidence="5 6">R13</strain>
    </source>
</reference>
<evidence type="ECO:0008006" key="7">
    <source>
        <dbReference type="Google" id="ProtNLM"/>
    </source>
</evidence>
<evidence type="ECO:0000256" key="3">
    <source>
        <dbReference type="ARBA" id="ARBA00023274"/>
    </source>
</evidence>
<dbReference type="PANTHER" id="PTHR21141:SF5">
    <property type="entry name" value="LARGE RIBOSOMAL SUBUNIT PROTEIN P2"/>
    <property type="match status" value="1"/>
</dbReference>
<dbReference type="AlphaFoldDB" id="A0A3R7YUR5"/>
<dbReference type="Pfam" id="PF00428">
    <property type="entry name" value="Ribosomal_60s"/>
    <property type="match status" value="1"/>
</dbReference>
<proteinExistence type="inferred from homology"/>
<dbReference type="Gene3D" id="1.10.10.60">
    <property type="entry name" value="Homeodomain-like"/>
    <property type="match status" value="1"/>
</dbReference>
<keyword evidence="2" id="KW-0689">Ribosomal protein</keyword>
<dbReference type="SUPFAM" id="SSF46689">
    <property type="entry name" value="Homeodomain-like"/>
    <property type="match status" value="1"/>
</dbReference>
<keyword evidence="3" id="KW-0687">Ribonucleoprotein</keyword>
<evidence type="ECO:0000313" key="6">
    <source>
        <dbReference type="Proteomes" id="UP000286097"/>
    </source>
</evidence>
<evidence type="ECO:0000256" key="4">
    <source>
        <dbReference type="SAM" id="MobiDB-lite"/>
    </source>
</evidence>
<organism evidence="5 6">
    <name type="scientific">Peronospora effusa</name>
    <dbReference type="NCBI Taxonomy" id="542832"/>
    <lineage>
        <taxon>Eukaryota</taxon>
        <taxon>Sar</taxon>
        <taxon>Stramenopiles</taxon>
        <taxon>Oomycota</taxon>
        <taxon>Peronosporomycetes</taxon>
        <taxon>Peronosporales</taxon>
        <taxon>Peronosporaceae</taxon>
        <taxon>Peronospora</taxon>
    </lineage>
</organism>
<sequence length="381" mass="41735">MAHLASASISTPTLESRSQFFLQRSLTGLDSSEEVRTDSSSSPSMNLKRSSGSDAKKYREDDGTDTAGMAFPASSSSSSGRRMKAESTAAARDDKPAPKHRKYERKTKRFIWPNDLHRLFVAAIFDVGLKNASPKALLAVRLFYFCLRRMKTQLMEAAGPNSGLTTEHLKSHLQKYRLNYERSRMEFLEYYDRSSKRNLKRRRRQAQDRASGAGSDANTMFVFPISNSKRQKGRGSDSDSDDSDSDTESHPTDNSVHVDGKEQETVQRVLMRHVAALLLCVLGGNATPSVADLEKVIKSFGGEFDQEQAEKLIKELEGKNIEEVIKAGKAKLATVSVGAAPAAGASAGGAAPAKAEEKVVEEEEEVDMGGGMDMFGGDEDY</sequence>
<dbReference type="InterPro" id="IPR009057">
    <property type="entry name" value="Homeodomain-like_sf"/>
</dbReference>
<feature type="compositionally biased region" description="Low complexity" evidence="4">
    <location>
        <begin position="343"/>
        <end position="353"/>
    </location>
</feature>
<dbReference type="GO" id="GO:0002182">
    <property type="term" value="P:cytoplasmic translational elongation"/>
    <property type="evidence" value="ECO:0007669"/>
    <property type="project" value="InterPro"/>
</dbReference>
<feature type="region of interest" description="Disordered" evidence="4">
    <location>
        <begin position="27"/>
        <end position="102"/>
    </location>
</feature>